<feature type="region of interest" description="Disordered" evidence="8">
    <location>
        <begin position="174"/>
        <end position="219"/>
    </location>
</feature>
<dbReference type="Gene3D" id="3.10.110.10">
    <property type="entry name" value="Ubiquitin Conjugating Enzyme"/>
    <property type="match status" value="1"/>
</dbReference>
<evidence type="ECO:0000256" key="4">
    <source>
        <dbReference type="ARBA" id="ARBA00022786"/>
    </source>
</evidence>
<keyword evidence="2" id="KW-0808">Transferase</keyword>
<evidence type="ECO:0000256" key="3">
    <source>
        <dbReference type="ARBA" id="ARBA00022741"/>
    </source>
</evidence>
<dbReference type="InterPro" id="IPR023313">
    <property type="entry name" value="UBQ-conjugating_AS"/>
</dbReference>
<evidence type="ECO:0000256" key="5">
    <source>
        <dbReference type="ARBA" id="ARBA00022840"/>
    </source>
</evidence>
<reference evidence="10 11" key="1">
    <citation type="journal article" date="2018" name="Plant J.">
        <title>Genome sequences of Chlorella sorokiniana UTEX 1602 and Micractinium conductrix SAG 241.80: implications to maltose excretion by a green alga.</title>
        <authorList>
            <person name="Arriola M.B."/>
            <person name="Velmurugan N."/>
            <person name="Zhang Y."/>
            <person name="Plunkett M.H."/>
            <person name="Hondzo H."/>
            <person name="Barney B.M."/>
        </authorList>
    </citation>
    <scope>NUCLEOTIDE SEQUENCE [LARGE SCALE GENOMIC DNA]</scope>
    <source>
        <strain evidence="11">UTEX 1602</strain>
    </source>
</reference>
<sequence>MEHQLSTSALAKLAKDLKELQAQPIDGVKVLLNDDNIADIQAEYEGPAGTPFEGGLFRMRLAIGPEFPNAPPKGYFSTKIFHPNVSASGEICVNVLKRDWKPDLGLRHVLTVIRCLLIEPNAESALNEEAGKLLLEGFEEFAKKARLMTSIHAKKPSVLTAAGGANAVNADGTAAAADGKPAGGTASGSGAAAAAGGAAKPSKAAASKLAEKKKSLKRL</sequence>
<dbReference type="Proteomes" id="UP000239899">
    <property type="component" value="Unassembled WGS sequence"/>
</dbReference>
<evidence type="ECO:0000256" key="7">
    <source>
        <dbReference type="RuleBase" id="RU362109"/>
    </source>
</evidence>
<organism evidence="10 11">
    <name type="scientific">Chlorella sorokiniana</name>
    <name type="common">Freshwater green alga</name>
    <dbReference type="NCBI Taxonomy" id="3076"/>
    <lineage>
        <taxon>Eukaryota</taxon>
        <taxon>Viridiplantae</taxon>
        <taxon>Chlorophyta</taxon>
        <taxon>core chlorophytes</taxon>
        <taxon>Trebouxiophyceae</taxon>
        <taxon>Chlorellales</taxon>
        <taxon>Chlorellaceae</taxon>
        <taxon>Chlorella clade</taxon>
        <taxon>Chlorella</taxon>
    </lineage>
</organism>
<feature type="compositionally biased region" description="Low complexity" evidence="8">
    <location>
        <begin position="188"/>
        <end position="208"/>
    </location>
</feature>
<dbReference type="InterPro" id="IPR050113">
    <property type="entry name" value="Ub_conjugating_enzyme"/>
</dbReference>
<dbReference type="SUPFAM" id="SSF54495">
    <property type="entry name" value="UBC-like"/>
    <property type="match status" value="1"/>
</dbReference>
<evidence type="ECO:0000256" key="2">
    <source>
        <dbReference type="ARBA" id="ARBA00022679"/>
    </source>
</evidence>
<gene>
    <name evidence="10" type="ORF">C2E21_2050</name>
</gene>
<dbReference type="SMART" id="SM00212">
    <property type="entry name" value="UBCc"/>
    <property type="match status" value="1"/>
</dbReference>
<keyword evidence="11" id="KW-1185">Reference proteome</keyword>
<evidence type="ECO:0000259" key="9">
    <source>
        <dbReference type="PROSITE" id="PS50127"/>
    </source>
</evidence>
<dbReference type="InterPro" id="IPR000608">
    <property type="entry name" value="UBC"/>
</dbReference>
<evidence type="ECO:0000313" key="11">
    <source>
        <dbReference type="Proteomes" id="UP000239899"/>
    </source>
</evidence>
<dbReference type="EMBL" id="LHPG02000004">
    <property type="protein sequence ID" value="PRW59102.1"/>
    <property type="molecule type" value="Genomic_DNA"/>
</dbReference>
<protein>
    <recommendedName>
        <fullName evidence="1">E2 ubiquitin-conjugating enzyme</fullName>
        <ecNumber evidence="1">2.3.2.23</ecNumber>
    </recommendedName>
</protein>
<accession>A0A2P6TYG0</accession>
<dbReference type="PANTHER" id="PTHR24067">
    <property type="entry name" value="UBIQUITIN-CONJUGATING ENZYME E2"/>
    <property type="match status" value="1"/>
</dbReference>
<dbReference type="FunFam" id="3.10.110.10:FF:000031">
    <property type="entry name" value="Ubiquitin-conjugating enzyme E2 22"/>
    <property type="match status" value="1"/>
</dbReference>
<dbReference type="AlphaFoldDB" id="A0A2P6TYG0"/>
<dbReference type="CDD" id="cd23804">
    <property type="entry name" value="UBCc_UBE2S"/>
    <property type="match status" value="1"/>
</dbReference>
<dbReference type="GO" id="GO:0061631">
    <property type="term" value="F:ubiquitin conjugating enzyme activity"/>
    <property type="evidence" value="ECO:0007669"/>
    <property type="project" value="UniProtKB-EC"/>
</dbReference>
<dbReference type="EC" id="2.3.2.23" evidence="1"/>
<keyword evidence="4 7" id="KW-0833">Ubl conjugation pathway</keyword>
<keyword evidence="3 7" id="KW-0547">Nucleotide-binding</keyword>
<evidence type="ECO:0000256" key="8">
    <source>
        <dbReference type="SAM" id="MobiDB-lite"/>
    </source>
</evidence>
<feature type="domain" description="UBC core" evidence="9">
    <location>
        <begin position="8"/>
        <end position="154"/>
    </location>
</feature>
<evidence type="ECO:0000313" key="10">
    <source>
        <dbReference type="EMBL" id="PRW59102.1"/>
    </source>
</evidence>
<dbReference type="InterPro" id="IPR016135">
    <property type="entry name" value="UBQ-conjugating_enzyme/RWD"/>
</dbReference>
<name>A0A2P6TYG0_CHLSO</name>
<keyword evidence="5 7" id="KW-0067">ATP-binding</keyword>
<evidence type="ECO:0000256" key="6">
    <source>
        <dbReference type="PROSITE-ProRule" id="PRU10133"/>
    </source>
</evidence>
<comment type="caution">
    <text evidence="10">The sequence shown here is derived from an EMBL/GenBank/DDBJ whole genome shotgun (WGS) entry which is preliminary data.</text>
</comment>
<dbReference type="STRING" id="3076.A0A2P6TYG0"/>
<dbReference type="PROSITE" id="PS50127">
    <property type="entry name" value="UBC_2"/>
    <property type="match status" value="1"/>
</dbReference>
<comment type="similarity">
    <text evidence="7">Belongs to the ubiquitin-conjugating enzyme family.</text>
</comment>
<dbReference type="OrthoDB" id="10069349at2759"/>
<dbReference type="GO" id="GO:0005524">
    <property type="term" value="F:ATP binding"/>
    <property type="evidence" value="ECO:0007669"/>
    <property type="project" value="UniProtKB-UniRule"/>
</dbReference>
<feature type="active site" description="Glycyl thioester intermediate" evidence="6">
    <location>
        <position position="92"/>
    </location>
</feature>
<evidence type="ECO:0000256" key="1">
    <source>
        <dbReference type="ARBA" id="ARBA00012486"/>
    </source>
</evidence>
<proteinExistence type="inferred from homology"/>
<dbReference type="PROSITE" id="PS00183">
    <property type="entry name" value="UBC_1"/>
    <property type="match status" value="1"/>
</dbReference>
<dbReference type="Pfam" id="PF00179">
    <property type="entry name" value="UQ_con"/>
    <property type="match status" value="1"/>
</dbReference>